<dbReference type="InterPro" id="IPR032466">
    <property type="entry name" value="Metal_Hydrolase"/>
</dbReference>
<organism evidence="4 5">
    <name type="scientific">Oleispira antarctica RB-8</name>
    <dbReference type="NCBI Taxonomy" id="698738"/>
    <lineage>
        <taxon>Bacteria</taxon>
        <taxon>Pseudomonadati</taxon>
        <taxon>Pseudomonadota</taxon>
        <taxon>Gammaproteobacteria</taxon>
        <taxon>Oceanospirillales</taxon>
        <taxon>Oceanospirillaceae</taxon>
        <taxon>Oleispira</taxon>
    </lineage>
</organism>
<dbReference type="KEGG" id="oai:OLEAN_C27420"/>
<proteinExistence type="inferred from homology"/>
<comment type="similarity">
    <text evidence="1">Belongs to the metallo-dependent hydrolases superfamily. TatD-type hydrolase family.</text>
</comment>
<dbReference type="GO" id="GO:0046872">
    <property type="term" value="F:metal ion binding"/>
    <property type="evidence" value="ECO:0007669"/>
    <property type="project" value="UniProtKB-KW"/>
</dbReference>
<dbReference type="PATRIC" id="fig|698738.3.peg.2843"/>
<evidence type="ECO:0000313" key="4">
    <source>
        <dbReference type="EMBL" id="CCK76918.1"/>
    </source>
</evidence>
<name>R4YTE3_OLEAN</name>
<sequence length="238" mass="26223">MHWQFLQKMGCAGLLIPGVMARDWQRLISLCTDKPWAYSLGLHPYFLDQHQAGDISQLALACQVNDPVAIGEFGLDFALPEETFAEQIKLCQAQFELAQALKLPVILHVRKAYDDIAAMIRRLKFNQGGVVHAFSGSIQQGEALIKLGFKLGIGGAISHSRATKLRKTVLHLPLEALVLETDSPDMKPAFLSGNRNSPISLLLLAQIVANLKQCSLDKVIFASNNNLLTLMPKLKTIL</sequence>
<accession>R4YTE3</accession>
<protein>
    <submittedName>
        <fullName evidence="4">TatD deoxyribonuclease</fullName>
        <ecNumber evidence="4">3.1.21.1</ecNumber>
    </submittedName>
</protein>
<dbReference type="PROSITE" id="PS01091">
    <property type="entry name" value="TATD_3"/>
    <property type="match status" value="1"/>
</dbReference>
<dbReference type="Pfam" id="PF01026">
    <property type="entry name" value="TatD_DNase"/>
    <property type="match status" value="1"/>
</dbReference>
<dbReference type="AlphaFoldDB" id="R4YTE3"/>
<dbReference type="STRING" id="698738.OLEAN_C27420"/>
<dbReference type="Proteomes" id="UP000032749">
    <property type="component" value="Chromosome"/>
</dbReference>
<dbReference type="Gene3D" id="3.20.20.140">
    <property type="entry name" value="Metal-dependent hydrolases"/>
    <property type="match status" value="1"/>
</dbReference>
<gene>
    <name evidence="4" type="primary">tatD</name>
    <name evidence="4" type="ORF">OLEAN_C27420</name>
</gene>
<dbReference type="PANTHER" id="PTHR46124">
    <property type="entry name" value="D-AMINOACYL-TRNA DEACYLASE"/>
    <property type="match status" value="1"/>
</dbReference>
<feature type="binding site" evidence="3">
    <location>
        <position position="108"/>
    </location>
    <ligand>
        <name>a divalent metal cation</name>
        <dbReference type="ChEBI" id="CHEBI:60240"/>
        <label>2</label>
    </ligand>
</feature>
<dbReference type="CDD" id="cd01310">
    <property type="entry name" value="TatD_DNAse"/>
    <property type="match status" value="1"/>
</dbReference>
<dbReference type="HOGENOM" id="CLU_031506_0_1_6"/>
<keyword evidence="3" id="KW-0479">Metal-binding</keyword>
<evidence type="ECO:0000256" key="2">
    <source>
        <dbReference type="ARBA" id="ARBA00022801"/>
    </source>
</evidence>
<dbReference type="PANTHER" id="PTHR46124:SF3">
    <property type="entry name" value="HYDROLASE"/>
    <property type="match status" value="1"/>
</dbReference>
<reference evidence="4 5" key="1">
    <citation type="journal article" date="2013" name="Nat. Commun.">
        <title>Genome sequence and functional genomic analysis of the oil-degrading bacterium Oleispira antarctica.</title>
        <authorList>
            <person name="Kube M."/>
            <person name="Chernikova T.N."/>
            <person name="Al-Ramahi Y."/>
            <person name="Beloqui A."/>
            <person name="Lopez-Cortez N."/>
            <person name="Guazzaroni M.E."/>
            <person name="Heipieper H.J."/>
            <person name="Klages S."/>
            <person name="Kotsyurbenko O.R."/>
            <person name="Langer I."/>
            <person name="Nechitaylo T.Y."/>
            <person name="Lunsdorf H."/>
            <person name="Fernandez M."/>
            <person name="Juarez S."/>
            <person name="Ciordia S."/>
            <person name="Singer A."/>
            <person name="Kagan O."/>
            <person name="Egorova O."/>
            <person name="Petit P.A."/>
            <person name="Stogios P."/>
            <person name="Kim Y."/>
            <person name="Tchigvintsev A."/>
            <person name="Flick R."/>
            <person name="Denaro R."/>
            <person name="Genovese M."/>
            <person name="Albar J.P."/>
            <person name="Reva O.N."/>
            <person name="Martinez-Gomariz M."/>
            <person name="Tran H."/>
            <person name="Ferrer M."/>
            <person name="Savchenko A."/>
            <person name="Yakunin A.F."/>
            <person name="Yakimov M.M."/>
            <person name="Golyshina O.V."/>
            <person name="Reinhardt R."/>
            <person name="Golyshin P.N."/>
        </authorList>
    </citation>
    <scope>NUCLEOTIDE SEQUENCE [LARGE SCALE GENOMIC DNA]</scope>
</reference>
<dbReference type="EMBL" id="FO203512">
    <property type="protein sequence ID" value="CCK76918.1"/>
    <property type="molecule type" value="Genomic_DNA"/>
</dbReference>
<evidence type="ECO:0000256" key="3">
    <source>
        <dbReference type="PIRSR" id="PIRSR005902-1"/>
    </source>
</evidence>
<feature type="binding site" evidence="3">
    <location>
        <position position="182"/>
    </location>
    <ligand>
        <name>a divalent metal cation</name>
        <dbReference type="ChEBI" id="CHEBI:60240"/>
        <label>1</label>
    </ligand>
</feature>
<dbReference type="GO" id="GO:0005829">
    <property type="term" value="C:cytosol"/>
    <property type="evidence" value="ECO:0007669"/>
    <property type="project" value="TreeGrafter"/>
</dbReference>
<dbReference type="GO" id="GO:0004530">
    <property type="term" value="F:deoxyribonuclease I activity"/>
    <property type="evidence" value="ECO:0007669"/>
    <property type="project" value="UniProtKB-EC"/>
</dbReference>
<dbReference type="PIRSF" id="PIRSF005902">
    <property type="entry name" value="DNase_TatD"/>
    <property type="match status" value="1"/>
</dbReference>
<dbReference type="InterPro" id="IPR018228">
    <property type="entry name" value="DNase_TatD-rel_CS"/>
</dbReference>
<dbReference type="PROSITE" id="PS01090">
    <property type="entry name" value="TATD_2"/>
    <property type="match status" value="1"/>
</dbReference>
<dbReference type="SUPFAM" id="SSF51556">
    <property type="entry name" value="Metallo-dependent hydrolases"/>
    <property type="match status" value="1"/>
</dbReference>
<feature type="binding site" evidence="3">
    <location>
        <position position="132"/>
    </location>
    <ligand>
        <name>a divalent metal cation</name>
        <dbReference type="ChEBI" id="CHEBI:60240"/>
        <label>2</label>
    </ligand>
</feature>
<dbReference type="EC" id="3.1.21.1" evidence="4"/>
<keyword evidence="2 4" id="KW-0378">Hydrolase</keyword>
<evidence type="ECO:0000256" key="1">
    <source>
        <dbReference type="ARBA" id="ARBA00009275"/>
    </source>
</evidence>
<dbReference type="InterPro" id="IPR001130">
    <property type="entry name" value="TatD-like"/>
</dbReference>
<keyword evidence="5" id="KW-1185">Reference proteome</keyword>
<feature type="binding site" evidence="3">
    <location>
        <position position="72"/>
    </location>
    <ligand>
        <name>a divalent metal cation</name>
        <dbReference type="ChEBI" id="CHEBI:60240"/>
        <label>1</label>
    </ligand>
</feature>
<evidence type="ECO:0000313" key="5">
    <source>
        <dbReference type="Proteomes" id="UP000032749"/>
    </source>
</evidence>